<reference evidence="2" key="2">
    <citation type="journal article" date="2015" name="Genome Biol. Evol.">
        <title>Complete Genome Sequence and Transcriptomic Analysis of the Novel Pathogen Elizabethkingia anophelis in Response to Oxidative Stress.</title>
        <authorList>
            <person name="Li Y."/>
            <person name="Liu Y."/>
            <person name="Chew S.C."/>
            <person name="Tay M."/>
            <person name="Salido M.M."/>
            <person name="Teo J."/>
            <person name="Lauro F.M."/>
            <person name="Givskov M."/>
            <person name="Yang L."/>
        </authorList>
    </citation>
    <scope>NUCLEOTIDE SEQUENCE</scope>
    <source>
        <strain evidence="2">NUHP1</strain>
    </source>
</reference>
<dbReference type="GeneID" id="56685051"/>
<dbReference type="eggNOG" id="ENOG5030RNP">
    <property type="taxonomic scope" value="Bacteria"/>
</dbReference>
<dbReference type="AlphaFoldDB" id="A0A077EJL3"/>
<dbReference type="EMBL" id="CP007547">
    <property type="protein sequence ID" value="AIL47811.1"/>
    <property type="molecule type" value="Genomic_DNA"/>
</dbReference>
<reference evidence="2" key="1">
    <citation type="journal article" date="2013" name="Lancet">
        <title>First case of E anophelis outbreak in an intensive-care unit.</title>
        <authorList>
            <person name="Teo J."/>
            <person name="Tan S.Y."/>
            <person name="Tay M."/>
            <person name="Ding Y."/>
            <person name="Kjelleberg S."/>
            <person name="Givskov M."/>
            <person name="Lin R.T."/>
            <person name="Yang L."/>
        </authorList>
    </citation>
    <scope>NUCLEOTIDE SEQUENCE [LARGE SCALE GENOMIC DNA]</scope>
    <source>
        <strain evidence="2">NUHP1</strain>
    </source>
</reference>
<evidence type="ECO:0000313" key="2">
    <source>
        <dbReference type="EMBL" id="AIL47811.1"/>
    </source>
</evidence>
<proteinExistence type="predicted"/>
<evidence type="ECO:0008006" key="4">
    <source>
        <dbReference type="Google" id="ProtNLM"/>
    </source>
</evidence>
<dbReference type="RefSeq" id="WP_009089978.1">
    <property type="nucleotide sequence ID" value="NZ_CP007547.1"/>
</dbReference>
<dbReference type="HOGENOM" id="CLU_133768_0_0_10"/>
<organism evidence="2 3">
    <name type="scientific">Elizabethkingia anophelis NUHP1</name>
    <dbReference type="NCBI Taxonomy" id="1338011"/>
    <lineage>
        <taxon>Bacteria</taxon>
        <taxon>Pseudomonadati</taxon>
        <taxon>Bacteroidota</taxon>
        <taxon>Flavobacteriia</taxon>
        <taxon>Flavobacteriales</taxon>
        <taxon>Weeksellaceae</taxon>
        <taxon>Elizabethkingia</taxon>
    </lineage>
</organism>
<sequence>MKNLLKSLFAIVFLAIGATQAKAQIYKTSLGLSVDFGDGSTLVGPAVKHFFDGNNAGQAEVVFGNHVTMLQAMYSYNKGISGAKGLNWYLGIGPALGFVKGGDTQFAIRPMAGLEYKINGAPIAFSFDWRPAFWLTDGGDSNVGRFGFGFKFTL</sequence>
<feature type="signal peptide" evidence="1">
    <location>
        <begin position="1"/>
        <end position="23"/>
    </location>
</feature>
<protein>
    <recommendedName>
        <fullName evidence="4">Outer membrane protein beta-barrel domain-containing protein</fullName>
    </recommendedName>
</protein>
<accession>A0A077EJL3</accession>
<feature type="chain" id="PRO_5001717785" description="Outer membrane protein beta-barrel domain-containing protein" evidence="1">
    <location>
        <begin position="24"/>
        <end position="154"/>
    </location>
</feature>
<keyword evidence="1" id="KW-0732">Signal</keyword>
<gene>
    <name evidence="2" type="ORF">BD94_4036</name>
</gene>
<evidence type="ECO:0000256" key="1">
    <source>
        <dbReference type="SAM" id="SignalP"/>
    </source>
</evidence>
<name>A0A077EJL3_9FLAO</name>
<dbReference type="Proteomes" id="UP000028933">
    <property type="component" value="Chromosome"/>
</dbReference>
<evidence type="ECO:0000313" key="3">
    <source>
        <dbReference type="Proteomes" id="UP000028933"/>
    </source>
</evidence>
<dbReference type="STRING" id="1338011.BD94_4036"/>
<dbReference type="KEGG" id="eao:BD94_4036"/>